<dbReference type="GO" id="GO:0004553">
    <property type="term" value="F:hydrolase activity, hydrolyzing O-glycosyl compounds"/>
    <property type="evidence" value="ECO:0007669"/>
    <property type="project" value="InterPro"/>
</dbReference>
<dbReference type="InterPro" id="IPR019801">
    <property type="entry name" value="Glyco_hydro_35_CS"/>
</dbReference>
<evidence type="ECO:0000256" key="4">
    <source>
        <dbReference type="ARBA" id="ARBA00023180"/>
    </source>
</evidence>
<comment type="similarity">
    <text evidence="1">Belongs to the glycosyl hydrolase 35 family.</text>
</comment>
<keyword evidence="9" id="KW-1185">Reference proteome</keyword>
<evidence type="ECO:0000256" key="3">
    <source>
        <dbReference type="ARBA" id="ARBA00022801"/>
    </source>
</evidence>
<keyword evidence="3" id="KW-0378">Hydrolase</keyword>
<comment type="caution">
    <text evidence="8">The sequence shown here is derived from an EMBL/GenBank/DDBJ whole genome shotgun (WGS) entry which is preliminary data.</text>
</comment>
<evidence type="ECO:0000256" key="1">
    <source>
        <dbReference type="ARBA" id="ARBA00009809"/>
    </source>
</evidence>
<dbReference type="PATRIC" id="fig|1235788.3.peg.2775"/>
<evidence type="ECO:0000259" key="7">
    <source>
        <dbReference type="Pfam" id="PF01301"/>
    </source>
</evidence>
<evidence type="ECO:0000256" key="5">
    <source>
        <dbReference type="ARBA" id="ARBA00023295"/>
    </source>
</evidence>
<feature type="chain" id="PRO_5004474163" evidence="6">
    <location>
        <begin position="23"/>
        <end position="278"/>
    </location>
</feature>
<proteinExistence type="inferred from homology"/>
<dbReference type="PRINTS" id="PR00742">
    <property type="entry name" value="GLHYDRLASE35"/>
</dbReference>
<dbReference type="PROSITE" id="PS01182">
    <property type="entry name" value="GLYCOSYL_HYDROL_F35"/>
    <property type="match status" value="1"/>
</dbReference>
<reference evidence="8 9" key="1">
    <citation type="submission" date="2013-04" db="EMBL/GenBank/DDBJ databases">
        <title>The Genome Sequence of Bacteroides massiliensis dnLKV3.</title>
        <authorList>
            <consortium name="The Broad Institute Genomics Platform"/>
            <consortium name="The Broad Institute Genome Sequencing Center for Infectious Disease"/>
            <person name="Earl A."/>
            <person name="Xavier R."/>
            <person name="Kuhn K."/>
            <person name="Stappenbeck T."/>
            <person name="Walker B."/>
            <person name="Young S."/>
            <person name="Zeng Q."/>
            <person name="Gargeya S."/>
            <person name="Fitzgerald M."/>
            <person name="Haas B."/>
            <person name="Abouelleil A."/>
            <person name="Allen A.W."/>
            <person name="Alvarado L."/>
            <person name="Arachchi H.M."/>
            <person name="Berlin A.M."/>
            <person name="Chapman S.B."/>
            <person name="Gainer-Dewar J."/>
            <person name="Goldberg J."/>
            <person name="Griggs A."/>
            <person name="Gujja S."/>
            <person name="Hansen M."/>
            <person name="Howarth C."/>
            <person name="Imamovic A."/>
            <person name="Ireland A."/>
            <person name="Larimer J."/>
            <person name="McCowan C."/>
            <person name="Murphy C."/>
            <person name="Pearson M."/>
            <person name="Poon T.W."/>
            <person name="Priest M."/>
            <person name="Roberts A."/>
            <person name="Saif S."/>
            <person name="Shea T."/>
            <person name="Sisk P."/>
            <person name="Sykes S."/>
            <person name="Wortman J."/>
            <person name="Nusbaum C."/>
            <person name="Birren B."/>
        </authorList>
    </citation>
    <scope>NUCLEOTIDE SEQUENCE [LARGE SCALE GENOMIC DNA]</scope>
    <source>
        <strain evidence="9">dnLKV3</strain>
    </source>
</reference>
<evidence type="ECO:0000313" key="8">
    <source>
        <dbReference type="EMBL" id="EOS11594.1"/>
    </source>
</evidence>
<dbReference type="EMBL" id="ASSP01000017">
    <property type="protein sequence ID" value="EOS11594.1"/>
    <property type="molecule type" value="Genomic_DNA"/>
</dbReference>
<dbReference type="AlphaFoldDB" id="R9I5X2"/>
<dbReference type="HOGENOM" id="CLU_007853_9_0_10"/>
<name>R9I5X2_9BACT</name>
<feature type="domain" description="Glycoside hydrolase 35 catalytic" evidence="7">
    <location>
        <begin position="34"/>
        <end position="268"/>
    </location>
</feature>
<evidence type="ECO:0000256" key="2">
    <source>
        <dbReference type="ARBA" id="ARBA00022729"/>
    </source>
</evidence>
<dbReference type="Gene3D" id="3.20.20.80">
    <property type="entry name" value="Glycosidases"/>
    <property type="match status" value="1"/>
</dbReference>
<dbReference type="SUPFAM" id="SSF51445">
    <property type="entry name" value="(Trans)glycosidases"/>
    <property type="match status" value="1"/>
</dbReference>
<evidence type="ECO:0000313" key="9">
    <source>
        <dbReference type="Proteomes" id="UP000014200"/>
    </source>
</evidence>
<dbReference type="GO" id="GO:0005975">
    <property type="term" value="P:carbohydrate metabolic process"/>
    <property type="evidence" value="ECO:0007669"/>
    <property type="project" value="InterPro"/>
</dbReference>
<dbReference type="InterPro" id="IPR001944">
    <property type="entry name" value="Glycoside_Hdrlase_35"/>
</dbReference>
<dbReference type="InterPro" id="IPR031330">
    <property type="entry name" value="Gly_Hdrlase_35_cat"/>
</dbReference>
<keyword evidence="5" id="KW-0326">Glycosidase</keyword>
<dbReference type="Pfam" id="PF01301">
    <property type="entry name" value="Glyco_hydro_35"/>
    <property type="match status" value="1"/>
</dbReference>
<sequence>MKKFFIMLVMLFAMCFTPATYAQQLGTFEAGKGSFLLNGRPFVVKAAELHYPRIPRPYWDHRIKLCKALGMNTVCLYVFWNAHEPQPGQFDFEGQNDLAAFCRLCQDNGMYVILRPGPYVCAEWEMGGLPWWLLKKKNIRLRESDPYFLERVRLFEETVARQVGDLIIRKGGPIIMVQVENEYGSYGESKEYVAKIRDMVRAAYGDVTLFQCDWASNFTKNGLDDLVWTMNFGTGADIDQQFARLKELRPDSPLMCSEFWSGWFDKWGPITRPVLPLT</sequence>
<feature type="signal peptide" evidence="6">
    <location>
        <begin position="1"/>
        <end position="22"/>
    </location>
</feature>
<dbReference type="PANTHER" id="PTHR23421">
    <property type="entry name" value="BETA-GALACTOSIDASE RELATED"/>
    <property type="match status" value="1"/>
</dbReference>
<evidence type="ECO:0000256" key="6">
    <source>
        <dbReference type="SAM" id="SignalP"/>
    </source>
</evidence>
<organism evidence="8 9">
    <name type="scientific">Phocaeicola sartorii</name>
    <dbReference type="NCBI Taxonomy" id="671267"/>
    <lineage>
        <taxon>Bacteria</taxon>
        <taxon>Pseudomonadati</taxon>
        <taxon>Bacteroidota</taxon>
        <taxon>Bacteroidia</taxon>
        <taxon>Bacteroidales</taxon>
        <taxon>Bacteroidaceae</taxon>
        <taxon>Phocaeicola</taxon>
    </lineage>
</organism>
<dbReference type="FunFam" id="3.20.20.80:FF:000017">
    <property type="entry name" value="Beta-galactosidase"/>
    <property type="match status" value="1"/>
</dbReference>
<protein>
    <submittedName>
        <fullName evidence="8">Beta-galactosidase</fullName>
    </submittedName>
</protein>
<keyword evidence="4" id="KW-0325">Glycoprotein</keyword>
<dbReference type="STRING" id="1235788.C802_02705"/>
<dbReference type="Proteomes" id="UP000014200">
    <property type="component" value="Unassembled WGS sequence"/>
</dbReference>
<accession>R9I5X2</accession>
<dbReference type="InterPro" id="IPR017853">
    <property type="entry name" value="GH"/>
</dbReference>
<keyword evidence="2 6" id="KW-0732">Signal</keyword>
<gene>
    <name evidence="8" type="ORF">C802_02705</name>
</gene>